<dbReference type="EMBL" id="CP001997">
    <property type="protein sequence ID" value="ADE56903.1"/>
    <property type="molecule type" value="Genomic_DNA"/>
</dbReference>
<evidence type="ECO:0000256" key="1">
    <source>
        <dbReference type="SAM" id="Phobius"/>
    </source>
</evidence>
<keyword evidence="1" id="KW-0472">Membrane</keyword>
<proteinExistence type="predicted"/>
<keyword evidence="3" id="KW-1185">Reference proteome</keyword>
<sequence length="284" mass="31653">MRLLFGVSNQKGKIVFSPGRTLIEVIIALCVSLILGGIFFQGVQRVVLLRSYISRGHNMEVKVSHVFSIMMPQILNAGQGIPASLDFEKLFEEVTSIAHWGRALNVVPNFDAEIMNKDWGNELRCVYTLPSLLKVISIAPSLQEVTLSGVPKSSKVEPTYGGKARKTLNWVVFPGATRPFRVAYISGTKVKLAESAQDVESIPIGSFLHFLRASRFYVKRGPREGMDALYFHDVTKQSAQPVVNGISRMEFTYHKQEGVLEVCIEIESRGKRSKVVTAFHARNI</sequence>
<dbReference type="STRING" id="572547.Amico_0770"/>
<protein>
    <submittedName>
        <fullName evidence="2">Uncharacterized protein</fullName>
    </submittedName>
</protein>
<evidence type="ECO:0000313" key="3">
    <source>
        <dbReference type="Proteomes" id="UP000002366"/>
    </source>
</evidence>
<evidence type="ECO:0000313" key="2">
    <source>
        <dbReference type="EMBL" id="ADE56903.1"/>
    </source>
</evidence>
<keyword evidence="1" id="KW-0812">Transmembrane</keyword>
<dbReference type="KEGG" id="aco:Amico_0770"/>
<accession>D5EEC1</accession>
<dbReference type="Proteomes" id="UP000002366">
    <property type="component" value="Chromosome"/>
</dbReference>
<organism evidence="2 3">
    <name type="scientific">Aminobacterium colombiense (strain DSM 12261 / ALA-1)</name>
    <dbReference type="NCBI Taxonomy" id="572547"/>
    <lineage>
        <taxon>Bacteria</taxon>
        <taxon>Thermotogati</taxon>
        <taxon>Synergistota</taxon>
        <taxon>Synergistia</taxon>
        <taxon>Synergistales</taxon>
        <taxon>Aminobacteriaceae</taxon>
        <taxon>Aminobacterium</taxon>
    </lineage>
</organism>
<reference evidence="2 3" key="1">
    <citation type="journal article" date="2010" name="Stand. Genomic Sci.">
        <title>Complete genome sequence of Aminobacterium colombiense type strain (ALA-1).</title>
        <authorList>
            <person name="Chertkov O."/>
            <person name="Sikorski J."/>
            <person name="Brambilla E."/>
            <person name="Lapidus A."/>
            <person name="Copeland A."/>
            <person name="Glavina Del Rio T."/>
            <person name="Nolan M."/>
            <person name="Lucas S."/>
            <person name="Tice H."/>
            <person name="Cheng J.F."/>
            <person name="Han C."/>
            <person name="Detter J.C."/>
            <person name="Bruce D."/>
            <person name="Tapia R."/>
            <person name="Goodwin L."/>
            <person name="Pitluck S."/>
            <person name="Liolios K."/>
            <person name="Ivanova N."/>
            <person name="Mavromatis K."/>
            <person name="Ovchinnikova G."/>
            <person name="Pati A."/>
            <person name="Chen A."/>
            <person name="Palaniappan K."/>
            <person name="Land M."/>
            <person name="Hauser L."/>
            <person name="Chang Y.J."/>
            <person name="Jeffries C.D."/>
            <person name="Spring S."/>
            <person name="Rohde M."/>
            <person name="Goker M."/>
            <person name="Bristow J."/>
            <person name="Eisen J.A."/>
            <person name="Markowitz V."/>
            <person name="Hugenholtz P."/>
            <person name="Kyrpides N.C."/>
            <person name="Klenk H.P."/>
        </authorList>
    </citation>
    <scope>NUCLEOTIDE SEQUENCE [LARGE SCALE GENOMIC DNA]</scope>
    <source>
        <strain evidence="3">DSM 12261 / ALA-1</strain>
    </source>
</reference>
<gene>
    <name evidence="2" type="ordered locus">Amico_0770</name>
</gene>
<feature type="transmembrane region" description="Helical" evidence="1">
    <location>
        <begin position="21"/>
        <end position="40"/>
    </location>
</feature>
<dbReference type="AlphaFoldDB" id="D5EEC1"/>
<dbReference type="HOGENOM" id="CLU_978763_0_0_0"/>
<keyword evidence="1" id="KW-1133">Transmembrane helix</keyword>
<dbReference type="eggNOG" id="COG4968">
    <property type="taxonomic scope" value="Bacteria"/>
</dbReference>
<name>D5EEC1_AMICL</name>